<gene>
    <name evidence="1" type="ORF">AABB29_15975</name>
</gene>
<evidence type="ECO:0000313" key="2">
    <source>
        <dbReference type="Proteomes" id="UP001440612"/>
    </source>
</evidence>
<dbReference type="EMBL" id="CP150951">
    <property type="protein sequence ID" value="WZC48344.1"/>
    <property type="molecule type" value="Genomic_DNA"/>
</dbReference>
<organism evidence="1 2">
    <name type="scientific">Yoonia phaeophyticola</name>
    <dbReference type="NCBI Taxonomy" id="3137369"/>
    <lineage>
        <taxon>Bacteria</taxon>
        <taxon>Pseudomonadati</taxon>
        <taxon>Pseudomonadota</taxon>
        <taxon>Alphaproteobacteria</taxon>
        <taxon>Rhodobacterales</taxon>
        <taxon>Paracoccaceae</taxon>
        <taxon>Yoonia</taxon>
    </lineage>
</organism>
<sequence length="351" mass="39182">MTDDKKFVPDFDALRAIRTVENPTIDELVSAAGLDPKEDLQYTDLRSVDWRGTNKSDYNLNGALLDSEEEYPDLSEKHFVGSKLAQKPRMGFPGLVNIDVWRNEFSDKDGYSDLFIDVSFGTERFSVELGDSHFLQCKITLRRAHIDITMPAEGPYRIVRPRHGVVTNRQLQFSSSNTTSSSKSSETVGSATTSMALKALGVSASVTKNNERSLTETLEFGTVQFSGQPLENGYSIEFEPLDDTFLKGRPWPIAEEFPVASIRLTGEAGDIAPDVLVEVSCLREDIVVSDIKIVPEGFSDRLREILGFQSLNSRLAMDKIVERLEERSLEQGDLRTDFSKIRLAASSPRVE</sequence>
<proteinExistence type="predicted"/>
<dbReference type="Proteomes" id="UP001440612">
    <property type="component" value="Chromosome"/>
</dbReference>
<evidence type="ECO:0000313" key="1">
    <source>
        <dbReference type="EMBL" id="WZC48344.1"/>
    </source>
</evidence>
<name>A0ABZ2V1I8_9RHOB</name>
<accession>A0ABZ2V1I8</accession>
<reference evidence="2" key="1">
    <citation type="submission" date="2024-04" db="EMBL/GenBank/DDBJ databases">
        <title>Phylogenomic analyses of a clade within the roseobacter group suggest taxonomic reassignments of species of the genera Aestuariivita, Citreicella, Loktanella, Nautella, Pelagibaca, Ruegeria, Thalassobius, Thiobacimonas and Tropicibacter, and the proposal o.</title>
        <authorList>
            <person name="Jeon C.O."/>
        </authorList>
    </citation>
    <scope>NUCLEOTIDE SEQUENCE [LARGE SCALE GENOMIC DNA]</scope>
    <source>
        <strain evidence="2">BS5-3</strain>
    </source>
</reference>
<protein>
    <submittedName>
        <fullName evidence="1">Uncharacterized protein</fullName>
    </submittedName>
</protein>
<dbReference type="RefSeq" id="WP_341366461.1">
    <property type="nucleotide sequence ID" value="NZ_CP150951.2"/>
</dbReference>
<keyword evidence="2" id="KW-1185">Reference proteome</keyword>